<dbReference type="InterPro" id="IPR014710">
    <property type="entry name" value="RmlC-like_jellyroll"/>
</dbReference>
<dbReference type="Proteomes" id="UP000176498">
    <property type="component" value="Unassembled WGS sequence"/>
</dbReference>
<dbReference type="SUPFAM" id="SSF51182">
    <property type="entry name" value="RmlC-like cupins"/>
    <property type="match status" value="1"/>
</dbReference>
<evidence type="ECO:0000256" key="1">
    <source>
        <dbReference type="PIRSR" id="PIRSR600888-3"/>
    </source>
</evidence>
<dbReference type="InterPro" id="IPR000888">
    <property type="entry name" value="RmlC-like"/>
</dbReference>
<comment type="caution">
    <text evidence="3">The sequence shown here is derived from an EMBL/GenBank/DDBJ whole genome shotgun (WGS) entry which is preliminary data.</text>
</comment>
<feature type="site" description="Participates in a stacking interaction with the thymidine ring of dTDP-4-oxo-6-deoxyglucose" evidence="1">
    <location>
        <position position="125"/>
    </location>
</feature>
<dbReference type="Gene3D" id="2.60.120.10">
    <property type="entry name" value="Jelly Rolls"/>
    <property type="match status" value="1"/>
</dbReference>
<dbReference type="GO" id="GO:0000271">
    <property type="term" value="P:polysaccharide biosynthetic process"/>
    <property type="evidence" value="ECO:0007669"/>
    <property type="project" value="TreeGrafter"/>
</dbReference>
<evidence type="ECO:0000256" key="2">
    <source>
        <dbReference type="SAM" id="MobiDB-lite"/>
    </source>
</evidence>
<dbReference type="GO" id="GO:0008830">
    <property type="term" value="F:dTDP-4-dehydrorhamnose 3,5-epimerase activity"/>
    <property type="evidence" value="ECO:0007669"/>
    <property type="project" value="InterPro"/>
</dbReference>
<protein>
    <submittedName>
        <fullName evidence="3">dTDP-4-dehydrorhamnose 3,5-epimerase</fullName>
    </submittedName>
</protein>
<dbReference type="AlphaFoldDB" id="A0A1G1XRI1"/>
<feature type="region of interest" description="Disordered" evidence="2">
    <location>
        <begin position="130"/>
        <end position="150"/>
    </location>
</feature>
<evidence type="ECO:0000313" key="3">
    <source>
        <dbReference type="EMBL" id="OGY42582.1"/>
    </source>
</evidence>
<proteinExistence type="predicted"/>
<gene>
    <name evidence="3" type="ORF">A2Y82_01715</name>
</gene>
<dbReference type="PANTHER" id="PTHR21047:SF2">
    <property type="entry name" value="THYMIDINE DIPHOSPHO-4-KETO-RHAMNOSE 3,5-EPIMERASE"/>
    <property type="match status" value="1"/>
</dbReference>
<dbReference type="PANTHER" id="PTHR21047">
    <property type="entry name" value="DTDP-6-DEOXY-D-GLUCOSE-3,5 EPIMERASE"/>
    <property type="match status" value="1"/>
</dbReference>
<dbReference type="EMBL" id="MHHZ01000002">
    <property type="protein sequence ID" value="OGY42582.1"/>
    <property type="molecule type" value="Genomic_DNA"/>
</dbReference>
<name>A0A1G1XRI1_9BACT</name>
<dbReference type="GO" id="GO:0005829">
    <property type="term" value="C:cytosol"/>
    <property type="evidence" value="ECO:0007669"/>
    <property type="project" value="TreeGrafter"/>
</dbReference>
<evidence type="ECO:0000313" key="4">
    <source>
        <dbReference type="Proteomes" id="UP000176498"/>
    </source>
</evidence>
<reference evidence="3 4" key="1">
    <citation type="journal article" date="2016" name="Nat. Commun.">
        <title>Thousands of microbial genomes shed light on interconnected biogeochemical processes in an aquifer system.</title>
        <authorList>
            <person name="Anantharaman K."/>
            <person name="Brown C.T."/>
            <person name="Hug L.A."/>
            <person name="Sharon I."/>
            <person name="Castelle C.J."/>
            <person name="Probst A.J."/>
            <person name="Thomas B.C."/>
            <person name="Singh A."/>
            <person name="Wilkins M.J."/>
            <person name="Karaoz U."/>
            <person name="Brodie E.L."/>
            <person name="Williams K.H."/>
            <person name="Hubbard S.S."/>
            <person name="Banfield J.F."/>
        </authorList>
    </citation>
    <scope>NUCLEOTIDE SEQUENCE [LARGE SCALE GENOMIC DNA]</scope>
</reference>
<sequence>MIKGLIIKNLNKFEDERGWLAEIYRQDEIKYQPIMSYISVTKPGLSRGPHEHRRQSDFFIFGGPGDFALYLWDNRKESETFGEKMVIEAGEKNPVAVMVPPGIVHGYKCISAEPAYSVNLPDQLYKGEGKKEEIDEIRWEKDPNSPFKIE</sequence>
<dbReference type="InterPro" id="IPR011051">
    <property type="entry name" value="RmlC_Cupin_sf"/>
</dbReference>
<organism evidence="3 4">
    <name type="scientific">Candidatus Buchananbacteria bacterium RBG_13_36_9</name>
    <dbReference type="NCBI Taxonomy" id="1797530"/>
    <lineage>
        <taxon>Bacteria</taxon>
        <taxon>Candidatus Buchananiibacteriota</taxon>
    </lineage>
</organism>
<dbReference type="GO" id="GO:0019305">
    <property type="term" value="P:dTDP-rhamnose biosynthetic process"/>
    <property type="evidence" value="ECO:0007669"/>
    <property type="project" value="TreeGrafter"/>
</dbReference>
<accession>A0A1G1XRI1</accession>
<dbReference type="Pfam" id="PF00908">
    <property type="entry name" value="dTDP_sugar_isom"/>
    <property type="match status" value="1"/>
</dbReference>